<accession>A0A4P9WBH3</accession>
<dbReference type="PROSITE" id="PS50166">
    <property type="entry name" value="IMPORTIN_B_NT"/>
    <property type="match status" value="1"/>
</dbReference>
<keyword evidence="5" id="KW-0539">Nucleus</keyword>
<dbReference type="Gene3D" id="1.25.10.10">
    <property type="entry name" value="Leucine-rich Repeat Variant"/>
    <property type="match status" value="1"/>
</dbReference>
<organism evidence="8 9">
    <name type="scientific">Blyttiomyces helicus</name>
    <dbReference type="NCBI Taxonomy" id="388810"/>
    <lineage>
        <taxon>Eukaryota</taxon>
        <taxon>Fungi</taxon>
        <taxon>Fungi incertae sedis</taxon>
        <taxon>Chytridiomycota</taxon>
        <taxon>Chytridiomycota incertae sedis</taxon>
        <taxon>Chytridiomycetes</taxon>
        <taxon>Chytridiomycetes incertae sedis</taxon>
        <taxon>Blyttiomyces</taxon>
    </lineage>
</organism>
<feature type="non-terminal residue" evidence="8">
    <location>
        <position position="1"/>
    </location>
</feature>
<dbReference type="GO" id="GO:0031267">
    <property type="term" value="F:small GTPase binding"/>
    <property type="evidence" value="ECO:0007669"/>
    <property type="project" value="InterPro"/>
</dbReference>
<evidence type="ECO:0000256" key="4">
    <source>
        <dbReference type="ARBA" id="ARBA00022927"/>
    </source>
</evidence>
<evidence type="ECO:0000256" key="2">
    <source>
        <dbReference type="ARBA" id="ARBA00007991"/>
    </source>
</evidence>
<dbReference type="SUPFAM" id="SSF48371">
    <property type="entry name" value="ARM repeat"/>
    <property type="match status" value="1"/>
</dbReference>
<name>A0A4P9WBH3_9FUNG</name>
<sequence>LAALTLKRYVDTHWSSKTNAFVGPEPPEEIKIVVRGAVLAGLVDPLSIIRVATASTISKIAAVDWPESWPDLFETLMGNIRSGSPEAVHGGMRVLTELVRDCLSDQHFPLVAPGLIPELHRIFCSENVYTPRVRARSLIIFREFADAIFMMNDEQNGAITYLEPLIPLWTTEFQKVLAKPEIMPDEVPLCRQILTTIVKLVRNFPKQMSPYLVTFLEPIWIHLVKIQPRYTAEIIESEPDENDEVDSDGEIHGIESLLFSLFEYVKIVARKSALRHMFTTVADGDPKRKIPADFLNKLVALLLNFMQISVGLENVWIQDMNQFIEDDENEAMNFNVRIAVEELLMSLVDAFPTETLHALCTGSQGHFEAANKARSNGSKSWWRLHEACLMALGRLSDDIMDAIRSQKLQFDLGGLFSHIVVEDMKRDEYPFLQGRAMWFSSRYASALPPELVPQYLGLAVSALSTATAAPAVRVLAVKAIRGFCETVSNEEIAPFQAQIMEGTLRLAEGASESALVLLLETLVLVIKINDEVTARYENILGPLLLNVWVTGAEDVVVTDMVTDLFSALAANTFMAQAFHERMIPAIKDAMRMENISKMPSVVATAIDLMHSLVKNAPEHLLPVYVTQMFPDLVRLLLTVEDHGILQNGQDAIKVLVQRDLAGIARWTDGSKTGLDYVIQFIAKLLHPSQDESASIFVGDLITQLIKHGGDNLVAVLPDLLTAVTRKLEMAKTSLFIQTLVMVFAHLIQTRMETVIDFLSGLTIENKNGLAILLNAWCENFADFQGFYSIKVSSIALCKLVLSGDARLQAITVRGDLIVSTNTSLLSPPSEKKDPDQYTAIPFPAKAIKLLIDELQHKVDDQLGKPFRRGNVSDDEDEDGADGSADSDDVSG</sequence>
<evidence type="ECO:0000256" key="1">
    <source>
        <dbReference type="ARBA" id="ARBA00004123"/>
    </source>
</evidence>
<feature type="compositionally biased region" description="Acidic residues" evidence="6">
    <location>
        <begin position="872"/>
        <end position="891"/>
    </location>
</feature>
<dbReference type="InterPro" id="IPR011989">
    <property type="entry name" value="ARM-like"/>
</dbReference>
<dbReference type="AlphaFoldDB" id="A0A4P9WBH3"/>
<evidence type="ECO:0000313" key="8">
    <source>
        <dbReference type="EMBL" id="RKO89834.1"/>
    </source>
</evidence>
<dbReference type="InterPro" id="IPR001494">
    <property type="entry name" value="Importin-beta_N"/>
</dbReference>
<reference evidence="9" key="1">
    <citation type="journal article" date="2018" name="Nat. Microbiol.">
        <title>Leveraging single-cell genomics to expand the fungal tree of life.</title>
        <authorList>
            <person name="Ahrendt S.R."/>
            <person name="Quandt C.A."/>
            <person name="Ciobanu D."/>
            <person name="Clum A."/>
            <person name="Salamov A."/>
            <person name="Andreopoulos B."/>
            <person name="Cheng J.F."/>
            <person name="Woyke T."/>
            <person name="Pelin A."/>
            <person name="Henrissat B."/>
            <person name="Reynolds N.K."/>
            <person name="Benny G.L."/>
            <person name="Smith M.E."/>
            <person name="James T.Y."/>
            <person name="Grigoriev I.V."/>
        </authorList>
    </citation>
    <scope>NUCLEOTIDE SEQUENCE [LARGE SCALE GENOMIC DNA]</scope>
</reference>
<dbReference type="Pfam" id="PF25018">
    <property type="entry name" value="HEAT_IPO9_c"/>
    <property type="match status" value="1"/>
</dbReference>
<feature type="region of interest" description="Disordered" evidence="6">
    <location>
        <begin position="861"/>
        <end position="891"/>
    </location>
</feature>
<dbReference type="EMBL" id="KZ995865">
    <property type="protein sequence ID" value="RKO89834.1"/>
    <property type="molecule type" value="Genomic_DNA"/>
</dbReference>
<evidence type="ECO:0000256" key="3">
    <source>
        <dbReference type="ARBA" id="ARBA00022448"/>
    </source>
</evidence>
<dbReference type="OrthoDB" id="431626at2759"/>
<keyword evidence="9" id="KW-1185">Reference proteome</keyword>
<evidence type="ECO:0000256" key="6">
    <source>
        <dbReference type="SAM" id="MobiDB-lite"/>
    </source>
</evidence>
<protein>
    <submittedName>
        <fullName evidence="8">Armadillo-type protein</fullName>
    </submittedName>
</protein>
<dbReference type="PANTHER" id="PTHR10997">
    <property type="entry name" value="IMPORTIN-7, 8, 11"/>
    <property type="match status" value="1"/>
</dbReference>
<evidence type="ECO:0000259" key="7">
    <source>
        <dbReference type="PROSITE" id="PS50166"/>
    </source>
</evidence>
<comment type="similarity">
    <text evidence="2">Belongs to the importin beta family.</text>
</comment>
<dbReference type="InterPro" id="IPR058669">
    <property type="entry name" value="TPR_IPO7/11-like"/>
</dbReference>
<dbReference type="GO" id="GO:0005829">
    <property type="term" value="C:cytosol"/>
    <property type="evidence" value="ECO:0007669"/>
    <property type="project" value="TreeGrafter"/>
</dbReference>
<dbReference type="Proteomes" id="UP000269721">
    <property type="component" value="Unassembled WGS sequence"/>
</dbReference>
<proteinExistence type="inferred from homology"/>
<evidence type="ECO:0000256" key="5">
    <source>
        <dbReference type="ARBA" id="ARBA00023242"/>
    </source>
</evidence>
<dbReference type="GO" id="GO:0005635">
    <property type="term" value="C:nuclear envelope"/>
    <property type="evidence" value="ECO:0007669"/>
    <property type="project" value="TreeGrafter"/>
</dbReference>
<evidence type="ECO:0000313" key="9">
    <source>
        <dbReference type="Proteomes" id="UP000269721"/>
    </source>
</evidence>
<dbReference type="GO" id="GO:0006606">
    <property type="term" value="P:protein import into nucleus"/>
    <property type="evidence" value="ECO:0007669"/>
    <property type="project" value="TreeGrafter"/>
</dbReference>
<gene>
    <name evidence="8" type="ORF">BDK51DRAFT_22988</name>
</gene>
<keyword evidence="4" id="KW-0653">Protein transport</keyword>
<dbReference type="PANTHER" id="PTHR10997:SF9">
    <property type="entry name" value="IMPORTIN-9"/>
    <property type="match status" value="1"/>
</dbReference>
<feature type="domain" description="Importin N-terminal" evidence="7">
    <location>
        <begin position="1"/>
        <end position="44"/>
    </location>
</feature>
<dbReference type="Pfam" id="PF25758">
    <property type="entry name" value="TPR_IPO11"/>
    <property type="match status" value="1"/>
</dbReference>
<dbReference type="InterPro" id="IPR056840">
    <property type="entry name" value="HEAT_IPO9_central"/>
</dbReference>
<dbReference type="InterPro" id="IPR016024">
    <property type="entry name" value="ARM-type_fold"/>
</dbReference>
<comment type="subcellular location">
    <subcellularLocation>
        <location evidence="1">Nucleus</location>
    </subcellularLocation>
</comment>
<keyword evidence="3" id="KW-0813">Transport</keyword>